<dbReference type="RefSeq" id="XP_040753726.1">
    <property type="nucleotide sequence ID" value="XM_040899687.1"/>
</dbReference>
<dbReference type="VEuPathDB" id="FungiDB:P175DRAFT_0529384"/>
<accession>A0A2T5M1C2</accession>
<dbReference type="GeneID" id="63816569"/>
<protein>
    <submittedName>
        <fullName evidence="1">Uncharacterized protein</fullName>
    </submittedName>
</protein>
<dbReference type="EMBL" id="MSFN02000002">
    <property type="protein sequence ID" value="PTU22334.1"/>
    <property type="molecule type" value="Genomic_DNA"/>
</dbReference>
<dbReference type="Proteomes" id="UP000244073">
    <property type="component" value="Unassembled WGS sequence"/>
</dbReference>
<gene>
    <name evidence="1" type="ORF">P175DRAFT_0529384</name>
</gene>
<organism evidence="1 2">
    <name type="scientific">Aspergillus ochraceoroseus IBT 24754</name>
    <dbReference type="NCBI Taxonomy" id="1392256"/>
    <lineage>
        <taxon>Eukaryota</taxon>
        <taxon>Fungi</taxon>
        <taxon>Dikarya</taxon>
        <taxon>Ascomycota</taxon>
        <taxon>Pezizomycotina</taxon>
        <taxon>Eurotiomycetes</taxon>
        <taxon>Eurotiomycetidae</taxon>
        <taxon>Eurotiales</taxon>
        <taxon>Aspergillaceae</taxon>
        <taxon>Aspergillus</taxon>
        <taxon>Aspergillus subgen. Nidulantes</taxon>
    </lineage>
</organism>
<evidence type="ECO:0000313" key="1">
    <source>
        <dbReference type="EMBL" id="PTU22334.1"/>
    </source>
</evidence>
<comment type="caution">
    <text evidence="1">The sequence shown here is derived from an EMBL/GenBank/DDBJ whole genome shotgun (WGS) entry which is preliminary data.</text>
</comment>
<reference evidence="1 2" key="1">
    <citation type="journal article" date="2018" name="Proc. Natl. Acad. Sci. U.S.A.">
        <title>Linking secondary metabolites to gene clusters through genome sequencing of six diverse Aspergillus species.</title>
        <authorList>
            <person name="Kaerboelling I."/>
            <person name="Vesth T.C."/>
            <person name="Frisvad J.C."/>
            <person name="Nybo J.L."/>
            <person name="Theobald S."/>
            <person name="Kuo A."/>
            <person name="Bowyer P."/>
            <person name="Matsuda Y."/>
            <person name="Mondo S."/>
            <person name="Lyhne E.K."/>
            <person name="Kogle M.E."/>
            <person name="Clum A."/>
            <person name="Lipzen A."/>
            <person name="Salamov A."/>
            <person name="Ngan C.Y."/>
            <person name="Daum C."/>
            <person name="Chiniquy J."/>
            <person name="Barry K."/>
            <person name="LaButti K."/>
            <person name="Haridas S."/>
            <person name="Simmons B.A."/>
            <person name="Magnuson J.K."/>
            <person name="Mortensen U.H."/>
            <person name="Larsen T.O."/>
            <person name="Grigoriev I.V."/>
            <person name="Baker S.E."/>
            <person name="Andersen M.R."/>
        </authorList>
    </citation>
    <scope>NUCLEOTIDE SEQUENCE [LARGE SCALE GENOMIC DNA]</scope>
    <source>
        <strain evidence="1 2">IBT 24754</strain>
    </source>
</reference>
<proteinExistence type="predicted"/>
<name>A0A2T5M1C2_9EURO</name>
<sequence>MGPHRLTRHPRECGYFGVDISAQFLDDNGTMDAKIGKRYFGEIVAGSSWKVRRYQYAPVEAQTASIVTSRKSVSDQGRRSIYDVNSARDWSSSGSKNDKNCSVVMHRIRPVTGIVDCCLVESSLIFVNNPSSTLNIAILTFRSARNSANNSGIASVGLFRTPHRCETPWYLLSTYEGYSSNGTSYDIDS</sequence>
<evidence type="ECO:0000313" key="2">
    <source>
        <dbReference type="Proteomes" id="UP000244073"/>
    </source>
</evidence>
<dbReference type="AlphaFoldDB" id="A0A2T5M1C2"/>